<dbReference type="SUPFAM" id="SSF81698">
    <property type="entry name" value="FF domain"/>
    <property type="match status" value="1"/>
</dbReference>
<feature type="compositionally biased region" description="Acidic residues" evidence="2">
    <location>
        <begin position="217"/>
        <end position="235"/>
    </location>
</feature>
<dbReference type="CDD" id="cd00201">
    <property type="entry name" value="WW"/>
    <property type="match status" value="2"/>
</dbReference>
<dbReference type="InterPro" id="IPR036517">
    <property type="entry name" value="FF_domain_sf"/>
</dbReference>
<dbReference type="GO" id="GO:0070063">
    <property type="term" value="F:RNA polymerase binding"/>
    <property type="evidence" value="ECO:0007669"/>
    <property type="project" value="InterPro"/>
</dbReference>
<feature type="region of interest" description="Disordered" evidence="2">
    <location>
        <begin position="172"/>
        <end position="254"/>
    </location>
</feature>
<evidence type="ECO:0000256" key="1">
    <source>
        <dbReference type="ARBA" id="ARBA00022737"/>
    </source>
</evidence>
<feature type="compositionally biased region" description="Basic and acidic residues" evidence="2">
    <location>
        <begin position="172"/>
        <end position="185"/>
    </location>
</feature>
<feature type="region of interest" description="Disordered" evidence="2">
    <location>
        <begin position="27"/>
        <end position="49"/>
    </location>
</feature>
<organism evidence="4 5">
    <name type="scientific">Venturia effusa</name>
    <dbReference type="NCBI Taxonomy" id="50376"/>
    <lineage>
        <taxon>Eukaryota</taxon>
        <taxon>Fungi</taxon>
        <taxon>Dikarya</taxon>
        <taxon>Ascomycota</taxon>
        <taxon>Pezizomycotina</taxon>
        <taxon>Dothideomycetes</taxon>
        <taxon>Pleosporomycetidae</taxon>
        <taxon>Venturiales</taxon>
        <taxon>Venturiaceae</taxon>
        <taxon>Venturia</taxon>
    </lineage>
</organism>
<dbReference type="OrthoDB" id="410044at2759"/>
<feature type="domain" description="WW" evidence="3">
    <location>
        <begin position="3"/>
        <end position="36"/>
    </location>
</feature>
<evidence type="ECO:0000259" key="3">
    <source>
        <dbReference type="PROSITE" id="PS50020"/>
    </source>
</evidence>
<feature type="compositionally biased region" description="Basic and acidic residues" evidence="2">
    <location>
        <begin position="499"/>
        <end position="549"/>
    </location>
</feature>
<protein>
    <recommendedName>
        <fullName evidence="3">WW domain-containing protein</fullName>
    </recommendedName>
</protein>
<feature type="compositionally biased region" description="Basic residues" evidence="2">
    <location>
        <begin position="97"/>
        <end position="106"/>
    </location>
</feature>
<dbReference type="GO" id="GO:0005634">
    <property type="term" value="C:nucleus"/>
    <property type="evidence" value="ECO:0007669"/>
    <property type="project" value="TreeGrafter"/>
</dbReference>
<evidence type="ECO:0000256" key="2">
    <source>
        <dbReference type="SAM" id="MobiDB-lite"/>
    </source>
</evidence>
<dbReference type="Pfam" id="PF01846">
    <property type="entry name" value="FF"/>
    <property type="match status" value="1"/>
</dbReference>
<accession>A0A517LA12</accession>
<dbReference type="InterPro" id="IPR002713">
    <property type="entry name" value="FF_domain"/>
</dbReference>
<dbReference type="InterPro" id="IPR036020">
    <property type="entry name" value="WW_dom_sf"/>
</dbReference>
<feature type="compositionally biased region" description="Basic and acidic residues" evidence="2">
    <location>
        <begin position="110"/>
        <end position="121"/>
    </location>
</feature>
<dbReference type="EMBL" id="CP042191">
    <property type="protein sequence ID" value="QDS72469.1"/>
    <property type="molecule type" value="Genomic_DNA"/>
</dbReference>
<dbReference type="FunFam" id="2.20.70.10:FF:000049">
    <property type="entry name" value="Transcription elongation regulator 1-like"/>
    <property type="match status" value="1"/>
</dbReference>
<dbReference type="GO" id="GO:0003712">
    <property type="term" value="F:transcription coregulator activity"/>
    <property type="evidence" value="ECO:0007669"/>
    <property type="project" value="TreeGrafter"/>
</dbReference>
<dbReference type="Gene3D" id="1.10.10.440">
    <property type="entry name" value="FF domain"/>
    <property type="match status" value="1"/>
</dbReference>
<dbReference type="Gene3D" id="2.20.70.10">
    <property type="match status" value="2"/>
</dbReference>
<dbReference type="STRING" id="50376.A0A517LA12"/>
<proteinExistence type="predicted"/>
<feature type="domain" description="WW" evidence="3">
    <location>
        <begin position="133"/>
        <end position="161"/>
    </location>
</feature>
<dbReference type="PANTHER" id="PTHR15377">
    <property type="entry name" value="TRANSCRIPTION ELONGATION REGULATOR 1"/>
    <property type="match status" value="1"/>
</dbReference>
<keyword evidence="1" id="KW-0677">Repeat</keyword>
<dbReference type="Pfam" id="PF00397">
    <property type="entry name" value="WW"/>
    <property type="match status" value="1"/>
</dbReference>
<dbReference type="PROSITE" id="PS01159">
    <property type="entry name" value="WW_DOMAIN_1"/>
    <property type="match status" value="1"/>
</dbReference>
<feature type="region of interest" description="Disordered" evidence="2">
    <location>
        <begin position="483"/>
        <end position="572"/>
    </location>
</feature>
<dbReference type="PANTHER" id="PTHR15377:SF3">
    <property type="entry name" value="WW DOMAIN-CONTAINING PROTEIN"/>
    <property type="match status" value="1"/>
</dbReference>
<dbReference type="SMART" id="SM00456">
    <property type="entry name" value="WW"/>
    <property type="match status" value="2"/>
</dbReference>
<dbReference type="PROSITE" id="PS50020">
    <property type="entry name" value="WW_DOMAIN_2"/>
    <property type="match status" value="2"/>
</dbReference>
<dbReference type="InterPro" id="IPR045148">
    <property type="entry name" value="TCRG1-like"/>
</dbReference>
<dbReference type="Proteomes" id="UP000316270">
    <property type="component" value="Chromosome 7"/>
</dbReference>
<feature type="compositionally biased region" description="Basic and acidic residues" evidence="2">
    <location>
        <begin position="560"/>
        <end position="572"/>
    </location>
</feature>
<dbReference type="InterPro" id="IPR001202">
    <property type="entry name" value="WW_dom"/>
</dbReference>
<sequence>MATPLPEGWTEHKAPTGHTYYYNKETKQSTYTRPQPQFSPPTAQPASIPSYAAGQFAGGFSNAQFQAPNGPTSGYGNFPLQQNAPFQPQTNYSSHLHFGHGGRGRGGHNSFHDRRRPDKDKPKHKYNIPGCEPWVLVKTKMGRRFVHNTDTKESLWKFPEDVMKGVVEFDRREREKQERRDRGEPSDVEEEPEEAVHSGDIGAAARPTIIPIQAQDDAQDSSEYEEVTDSEDEGEGGVPKRQRTEEPAQDEPLDFNEDDIAFQLAAMGQDYGLDPGEYGLEQEGEYEEGAEGIALTVEDSKALFRELLDDFGINPYNPWAKIIDDGAIIDDDRYLALPNMRSRQSCFDEWARERIQSLKEQRAKIAKSDPRIPYLAFLAEHASTKLYWPEFKRKYRKEPEMKDQKLPDKEKEKLYREHVKRLVLPVETLKKDLSTLLKSIPLVSLNRSTSMDALPGPLLTDLKYISLPPKTRDPMISAYISSLPSPPSEGLTAEEEEAEQAKRRDRVRREQALEERERRVRDEKRRQGKDLAFGKERLREQERELERAGRVNNDGLRSQLADERGKEMELDG</sequence>
<evidence type="ECO:0000313" key="4">
    <source>
        <dbReference type="EMBL" id="QDS72469.1"/>
    </source>
</evidence>
<dbReference type="AlphaFoldDB" id="A0A517LA12"/>
<feature type="region of interest" description="Disordered" evidence="2">
    <location>
        <begin position="62"/>
        <end position="129"/>
    </location>
</feature>
<keyword evidence="5" id="KW-1185">Reference proteome</keyword>
<feature type="compositionally biased region" description="Polar residues" evidence="2">
    <location>
        <begin position="62"/>
        <end position="94"/>
    </location>
</feature>
<evidence type="ECO:0000313" key="5">
    <source>
        <dbReference type="Proteomes" id="UP000316270"/>
    </source>
</evidence>
<reference evidence="4 5" key="1">
    <citation type="submission" date="2019-07" db="EMBL/GenBank/DDBJ databases">
        <title>Finished genome of Venturia effusa.</title>
        <authorList>
            <person name="Young C.A."/>
            <person name="Cox M.P."/>
            <person name="Ganley A.R.D."/>
            <person name="David W.J."/>
        </authorList>
    </citation>
    <scope>NUCLEOTIDE SEQUENCE [LARGE SCALE GENOMIC DNA]</scope>
    <source>
        <strain evidence="5">albino</strain>
    </source>
</reference>
<name>A0A517LA12_9PEZI</name>
<dbReference type="SUPFAM" id="SSF51045">
    <property type="entry name" value="WW domain"/>
    <property type="match status" value="2"/>
</dbReference>
<gene>
    <name evidence="4" type="ORF">FKW77_009840</name>
</gene>